<proteinExistence type="predicted"/>
<dbReference type="Gene3D" id="3.40.190.10">
    <property type="entry name" value="Periplasmic binding protein-like II"/>
    <property type="match status" value="2"/>
</dbReference>
<name>A0A1X7VNC1_AMPQE</name>
<dbReference type="AlphaFoldDB" id="A0A1X7VNC1"/>
<sequence>MVEFGSVKYFALIFACLAGAAIAVDLKVGIYNSIPDIGDDDLASYENLIQDGYTAAYPSNTVDAVVNSSLYDPYGNLEEYLHYDGFDMLEIDTISLPGLVEKGLIVPVDDLVYVPTWNDIFPEALDAVQYEDTYYAYPTLLCGNFLIGLSPATSGNCDLESGRYNYDNFSSILTQCEGLLSSYPTYERLLGGKMNDIYGYYLPDMYVDGYIDMYGSQKAQEAVDNVLAGDIDMSLCSRMTNYVGGCSDETGSPPNNKCFYKYADSYVEESDNIYTDITNKKTMLYFGFSEKLAQIKKDNPGIVAYAAISAPLGDSGYLLQYTDALVVSASSWNSADNEKKAAMIDFITFFTSQSLRESILFGEDLSPQATRYLLQANKQVYSIKEATSDPIIVDLYWALQRGVHTPINDDTVRAEMQQKLMYSGCVCGCDDDDDDDDEQLIFNKEKKAPVDSCLAGEDDCDKAK</sequence>
<feature type="chain" id="PRO_5010885618" evidence="1">
    <location>
        <begin position="24"/>
        <end position="464"/>
    </location>
</feature>
<protein>
    <submittedName>
        <fullName evidence="2">Uncharacterized protein</fullName>
    </submittedName>
</protein>
<dbReference type="InParanoid" id="A0A1X7VNC1"/>
<evidence type="ECO:0000313" key="3">
    <source>
        <dbReference type="Proteomes" id="UP000007879"/>
    </source>
</evidence>
<dbReference type="EnsemblMetazoa" id="Aqu2.1.40893_001">
    <property type="protein sequence ID" value="Aqu2.1.40893_001"/>
    <property type="gene ID" value="Aqu2.1.40893"/>
</dbReference>
<dbReference type="EnsemblMetazoa" id="XM_011411602.2">
    <property type="protein sequence ID" value="XP_011409904.1"/>
    <property type="gene ID" value="LOC105316590"/>
</dbReference>
<organism evidence="2">
    <name type="scientific">Amphimedon queenslandica</name>
    <name type="common">Sponge</name>
    <dbReference type="NCBI Taxonomy" id="400682"/>
    <lineage>
        <taxon>Eukaryota</taxon>
        <taxon>Metazoa</taxon>
        <taxon>Porifera</taxon>
        <taxon>Demospongiae</taxon>
        <taxon>Heteroscleromorpha</taxon>
        <taxon>Haplosclerida</taxon>
        <taxon>Niphatidae</taxon>
        <taxon>Amphimedon</taxon>
    </lineage>
</organism>
<reference evidence="3" key="1">
    <citation type="journal article" date="2010" name="Nature">
        <title>The Amphimedon queenslandica genome and the evolution of animal complexity.</title>
        <authorList>
            <person name="Srivastava M."/>
            <person name="Simakov O."/>
            <person name="Chapman J."/>
            <person name="Fahey B."/>
            <person name="Gauthier M.E."/>
            <person name="Mitros T."/>
            <person name="Richards G.S."/>
            <person name="Conaco C."/>
            <person name="Dacre M."/>
            <person name="Hellsten U."/>
            <person name="Larroux C."/>
            <person name="Putnam N.H."/>
            <person name="Stanke M."/>
            <person name="Adamska M."/>
            <person name="Darling A."/>
            <person name="Degnan S.M."/>
            <person name="Oakley T.H."/>
            <person name="Plachetzki D.C."/>
            <person name="Zhai Y."/>
            <person name="Adamski M."/>
            <person name="Calcino A."/>
            <person name="Cummins S.F."/>
            <person name="Goodstein D.M."/>
            <person name="Harris C."/>
            <person name="Jackson D.J."/>
            <person name="Leys S.P."/>
            <person name="Shu S."/>
            <person name="Woodcroft B.J."/>
            <person name="Vervoort M."/>
            <person name="Kosik K.S."/>
            <person name="Manning G."/>
            <person name="Degnan B.M."/>
            <person name="Rokhsar D.S."/>
        </authorList>
    </citation>
    <scope>NUCLEOTIDE SEQUENCE [LARGE SCALE GENOMIC DNA]</scope>
</reference>
<keyword evidence="3" id="KW-1185">Reference proteome</keyword>
<evidence type="ECO:0000256" key="1">
    <source>
        <dbReference type="SAM" id="SignalP"/>
    </source>
</evidence>
<evidence type="ECO:0000313" key="2">
    <source>
        <dbReference type="EnsemblMetazoa" id="Aqu2.1.40893_001"/>
    </source>
</evidence>
<dbReference type="KEGG" id="aqu:105316590"/>
<dbReference type="SUPFAM" id="SSF53850">
    <property type="entry name" value="Periplasmic binding protein-like II"/>
    <property type="match status" value="1"/>
</dbReference>
<reference evidence="2" key="2">
    <citation type="submission" date="2017-05" db="UniProtKB">
        <authorList>
            <consortium name="EnsemblMetazoa"/>
        </authorList>
    </citation>
    <scope>IDENTIFICATION</scope>
</reference>
<gene>
    <name evidence="2" type="primary">105316590</name>
</gene>
<dbReference type="Proteomes" id="UP000007879">
    <property type="component" value="Unassembled WGS sequence"/>
</dbReference>
<dbReference type="OrthoDB" id="10066790at2759"/>
<feature type="signal peptide" evidence="1">
    <location>
        <begin position="1"/>
        <end position="23"/>
    </location>
</feature>
<accession>A0A1X7VNC1</accession>
<keyword evidence="1" id="KW-0732">Signal</keyword>